<comment type="subcellular location">
    <subcellularLocation>
        <location evidence="1 7">Cell membrane</location>
        <topology evidence="1 7">Multi-pass membrane protein</topology>
    </subcellularLocation>
</comment>
<evidence type="ECO:0000256" key="1">
    <source>
        <dbReference type="ARBA" id="ARBA00004651"/>
    </source>
</evidence>
<keyword evidence="10" id="KW-1185">Reference proteome</keyword>
<feature type="transmembrane region" description="Helical" evidence="7">
    <location>
        <begin position="220"/>
        <end position="241"/>
    </location>
</feature>
<evidence type="ECO:0000256" key="7">
    <source>
        <dbReference type="RuleBase" id="RU363032"/>
    </source>
</evidence>
<proteinExistence type="inferred from homology"/>
<dbReference type="PROSITE" id="PS50928">
    <property type="entry name" value="ABC_TM1"/>
    <property type="match status" value="1"/>
</dbReference>
<keyword evidence="4 7" id="KW-0812">Transmembrane</keyword>
<keyword evidence="2 7" id="KW-0813">Transport</keyword>
<comment type="caution">
    <text evidence="9">The sequence shown here is derived from an EMBL/GenBank/DDBJ whole genome shotgun (WGS) entry which is preliminary data.</text>
</comment>
<dbReference type="GO" id="GO:0005886">
    <property type="term" value="C:plasma membrane"/>
    <property type="evidence" value="ECO:0007669"/>
    <property type="project" value="UniProtKB-SubCell"/>
</dbReference>
<dbReference type="GO" id="GO:0055085">
    <property type="term" value="P:transmembrane transport"/>
    <property type="evidence" value="ECO:0007669"/>
    <property type="project" value="InterPro"/>
</dbReference>
<dbReference type="InterPro" id="IPR035906">
    <property type="entry name" value="MetI-like_sf"/>
</dbReference>
<organism evidence="9 10">
    <name type="scientific">Subdoligranulum variabile DSM 15176</name>
    <dbReference type="NCBI Taxonomy" id="411471"/>
    <lineage>
        <taxon>Bacteria</taxon>
        <taxon>Bacillati</taxon>
        <taxon>Bacillota</taxon>
        <taxon>Clostridia</taxon>
        <taxon>Eubacteriales</taxon>
        <taxon>Oscillospiraceae</taxon>
        <taxon>Subdoligranulum</taxon>
    </lineage>
</organism>
<dbReference type="InterPro" id="IPR000515">
    <property type="entry name" value="MetI-like"/>
</dbReference>
<sequence length="255" mass="28037">MIFSGALMSTDEATQSLGGIFDGTSAVHWPLIPNSPTLQPLIEVLLDTPEFFVMFWNTCILTFPQLIGQFLLASPAAWAFSRFTFRGRNLLFTIYTILMLLPFQVLMVPDYLVLDRLGLMDTIWSIILPGAVSTFPVFIMKKGFDGIPVSVLEAAELDGAGAITTYIRIGLPLGIPGILSALLLSFIEAWNAIEQPLVFLKSQNLWPMSLFLANITQDDIGIAMVASVFMLLPVILIFLFGQRYLILGIQSSGVA</sequence>
<dbReference type="OrthoDB" id="9771544at2"/>
<evidence type="ECO:0000256" key="5">
    <source>
        <dbReference type="ARBA" id="ARBA00022989"/>
    </source>
</evidence>
<gene>
    <name evidence="9" type="ORF">SUBVAR_05750</name>
</gene>
<evidence type="ECO:0000313" key="10">
    <source>
        <dbReference type="Proteomes" id="UP000003438"/>
    </source>
</evidence>
<feature type="transmembrane region" description="Helical" evidence="7">
    <location>
        <begin position="54"/>
        <end position="78"/>
    </location>
</feature>
<dbReference type="PANTHER" id="PTHR43744">
    <property type="entry name" value="ABC TRANSPORTER PERMEASE PROTEIN MG189-RELATED-RELATED"/>
    <property type="match status" value="1"/>
</dbReference>
<accession>D1PN35</accession>
<dbReference type="PANTHER" id="PTHR43744:SF8">
    <property type="entry name" value="SN-GLYCEROL-3-PHOSPHATE TRANSPORT SYSTEM PERMEASE PROTEIN UGPE"/>
    <property type="match status" value="1"/>
</dbReference>
<evidence type="ECO:0000256" key="2">
    <source>
        <dbReference type="ARBA" id="ARBA00022448"/>
    </source>
</evidence>
<dbReference type="HOGENOM" id="CLU_016047_1_1_9"/>
<feature type="transmembrane region" description="Helical" evidence="7">
    <location>
        <begin position="90"/>
        <end position="107"/>
    </location>
</feature>
<keyword evidence="3" id="KW-1003">Cell membrane</keyword>
<dbReference type="eggNOG" id="COG0395">
    <property type="taxonomic scope" value="Bacteria"/>
</dbReference>
<name>D1PN35_9FIRM</name>
<dbReference type="EMBL" id="ACBY02000023">
    <property type="protein sequence ID" value="EFB75970.1"/>
    <property type="molecule type" value="Genomic_DNA"/>
</dbReference>
<keyword evidence="6 7" id="KW-0472">Membrane</keyword>
<dbReference type="STRING" id="411471.SUBVAR_05750"/>
<feature type="transmembrane region" description="Helical" evidence="7">
    <location>
        <begin position="122"/>
        <end position="140"/>
    </location>
</feature>
<dbReference type="Proteomes" id="UP000003438">
    <property type="component" value="Unassembled WGS sequence"/>
</dbReference>
<keyword evidence="5 7" id="KW-1133">Transmembrane helix</keyword>
<dbReference type="SUPFAM" id="SSF161098">
    <property type="entry name" value="MetI-like"/>
    <property type="match status" value="1"/>
</dbReference>
<evidence type="ECO:0000256" key="6">
    <source>
        <dbReference type="ARBA" id="ARBA00023136"/>
    </source>
</evidence>
<evidence type="ECO:0000313" key="9">
    <source>
        <dbReference type="EMBL" id="EFB75970.1"/>
    </source>
</evidence>
<dbReference type="Gene3D" id="1.10.3720.10">
    <property type="entry name" value="MetI-like"/>
    <property type="match status" value="1"/>
</dbReference>
<evidence type="ECO:0000256" key="4">
    <source>
        <dbReference type="ARBA" id="ARBA00022692"/>
    </source>
</evidence>
<evidence type="ECO:0000256" key="3">
    <source>
        <dbReference type="ARBA" id="ARBA00022475"/>
    </source>
</evidence>
<dbReference type="CDD" id="cd06261">
    <property type="entry name" value="TM_PBP2"/>
    <property type="match status" value="1"/>
</dbReference>
<protein>
    <submittedName>
        <fullName evidence="9">ABC transporter, permease protein</fullName>
    </submittedName>
</protein>
<feature type="transmembrane region" description="Helical" evidence="7">
    <location>
        <begin position="173"/>
        <end position="193"/>
    </location>
</feature>
<reference evidence="9" key="1">
    <citation type="submission" date="2009-12" db="EMBL/GenBank/DDBJ databases">
        <authorList>
            <person name="Weinstock G."/>
            <person name="Sodergren E."/>
            <person name="Clifton S."/>
            <person name="Fulton L."/>
            <person name="Fulton B."/>
            <person name="Courtney L."/>
            <person name="Fronick C."/>
            <person name="Harrison M."/>
            <person name="Strong C."/>
            <person name="Farmer C."/>
            <person name="Delahaunty K."/>
            <person name="Markovic C."/>
            <person name="Hall O."/>
            <person name="Minx P."/>
            <person name="Tomlinson C."/>
            <person name="Mitreva M."/>
            <person name="Nelson J."/>
            <person name="Hou S."/>
            <person name="Wollam A."/>
            <person name="Pepin K.H."/>
            <person name="Johnson M."/>
            <person name="Bhonagiri V."/>
            <person name="Nash W.E."/>
            <person name="Warren W."/>
            <person name="Chinwalla A."/>
            <person name="Mardis E.R."/>
            <person name="Wilson R.K."/>
        </authorList>
    </citation>
    <scope>NUCLEOTIDE SEQUENCE [LARGE SCALE GENOMIC DNA]</scope>
    <source>
        <strain evidence="9">DSM 15176</strain>
    </source>
</reference>
<comment type="similarity">
    <text evidence="7">Belongs to the binding-protein-dependent transport system permease family.</text>
</comment>
<evidence type="ECO:0000259" key="8">
    <source>
        <dbReference type="PROSITE" id="PS50928"/>
    </source>
</evidence>
<dbReference type="Pfam" id="PF00528">
    <property type="entry name" value="BPD_transp_1"/>
    <property type="match status" value="1"/>
</dbReference>
<dbReference type="AlphaFoldDB" id="D1PN35"/>
<feature type="domain" description="ABC transmembrane type-1" evidence="8">
    <location>
        <begin position="55"/>
        <end position="241"/>
    </location>
</feature>